<name>A0ABW2TMJ2_9PSEU</name>
<dbReference type="InterPro" id="IPR011990">
    <property type="entry name" value="TPR-like_helical_dom_sf"/>
</dbReference>
<evidence type="ECO:0008006" key="5">
    <source>
        <dbReference type="Google" id="ProtNLM"/>
    </source>
</evidence>
<sequence length="663" mass="69661">MELLARAGPLALLVEDLHLADASSLELTAYVGRRLTRLPVLLVLTRRDLPPRPAVDAVLSALRARGALVADLALGPLPDQLVRGLVGPGSDVDRIVELAAGSPLIAVQMARAPAGAGLRDAVRHTVGRLSAPARLVTELLAVAGRDLGPAEVAALQVPDPTRAATEALGAGLLRVRGEAIGFRHALLSEAVYADLAEPLRARLHADVADALRRRPRRQAAEIARHLLLAGQDRAAATHLITAAAHARTIAALTEAADFLAQAIAIDPDDPDPHVELAEVQAWRGLRAESDAAFARALELIPARDTGALAAAWLRRGRWLRGVICDPRESRRSYRGALDAEPDQQARAEALAGMAWAESVAGDPAAVDGLLAGVTGDLDDLLAHDVGIARAHALLRAGRFAAAYEPLVAAAAAANRAGRPDMAYACLSNAATAAACAGEFDRALDFADRCLPLVLSSGLLRLAVHTCTARATVLRRLGRLAEARASCDQAAGLADRVGQPDLIGLVHHERGLLAHAEGDWDTAAAELATALSLPAPVSTATARLRRADALARGGRPDDAEAELRAVVREPVSPSDFPDTLVARMSAVQARIALCRGDPDLAARRLDEARRGWLRRVRGPTGAEYAAVLVDLGRPPISAVVEPERELAEVTALLDSLGRTDAALR</sequence>
<gene>
    <name evidence="3" type="ORF">ACFQV2_12620</name>
</gene>
<dbReference type="Gene3D" id="1.25.40.10">
    <property type="entry name" value="Tetratricopeptide repeat domain"/>
    <property type="match status" value="2"/>
</dbReference>
<evidence type="ECO:0000256" key="2">
    <source>
        <dbReference type="ARBA" id="ARBA00022840"/>
    </source>
</evidence>
<dbReference type="PANTHER" id="PTHR16305">
    <property type="entry name" value="TESTICULAR SOLUBLE ADENYLYL CYCLASE"/>
    <property type="match status" value="1"/>
</dbReference>
<dbReference type="SUPFAM" id="SSF48452">
    <property type="entry name" value="TPR-like"/>
    <property type="match status" value="2"/>
</dbReference>
<dbReference type="EMBL" id="JBHTEY010000004">
    <property type="protein sequence ID" value="MFC7614245.1"/>
    <property type="molecule type" value="Genomic_DNA"/>
</dbReference>
<comment type="caution">
    <text evidence="3">The sequence shown here is derived from an EMBL/GenBank/DDBJ whole genome shotgun (WGS) entry which is preliminary data.</text>
</comment>
<dbReference type="Proteomes" id="UP001596512">
    <property type="component" value="Unassembled WGS sequence"/>
</dbReference>
<evidence type="ECO:0000313" key="3">
    <source>
        <dbReference type="EMBL" id="MFC7614245.1"/>
    </source>
</evidence>
<keyword evidence="1" id="KW-0547">Nucleotide-binding</keyword>
<dbReference type="PANTHER" id="PTHR16305:SF35">
    <property type="entry name" value="TRANSCRIPTIONAL ACTIVATOR DOMAIN"/>
    <property type="match status" value="1"/>
</dbReference>
<keyword evidence="4" id="KW-1185">Reference proteome</keyword>
<reference evidence="4" key="1">
    <citation type="journal article" date="2019" name="Int. J. Syst. Evol. Microbiol.">
        <title>The Global Catalogue of Microorganisms (GCM) 10K type strain sequencing project: providing services to taxonomists for standard genome sequencing and annotation.</title>
        <authorList>
            <consortium name="The Broad Institute Genomics Platform"/>
            <consortium name="The Broad Institute Genome Sequencing Center for Infectious Disease"/>
            <person name="Wu L."/>
            <person name="Ma J."/>
        </authorList>
    </citation>
    <scope>NUCLEOTIDE SEQUENCE [LARGE SCALE GENOMIC DNA]</scope>
    <source>
        <strain evidence="4">JCM 17695</strain>
    </source>
</reference>
<proteinExistence type="predicted"/>
<protein>
    <recommendedName>
        <fullName evidence="5">Tetratricopeptide repeat-containing protein</fullName>
    </recommendedName>
</protein>
<accession>A0ABW2TMJ2</accession>
<keyword evidence="2" id="KW-0067">ATP-binding</keyword>
<evidence type="ECO:0000256" key="1">
    <source>
        <dbReference type="ARBA" id="ARBA00022741"/>
    </source>
</evidence>
<evidence type="ECO:0000313" key="4">
    <source>
        <dbReference type="Proteomes" id="UP001596512"/>
    </source>
</evidence>
<organism evidence="3 4">
    <name type="scientific">Actinokineospora soli</name>
    <dbReference type="NCBI Taxonomy" id="1048753"/>
    <lineage>
        <taxon>Bacteria</taxon>
        <taxon>Bacillati</taxon>
        <taxon>Actinomycetota</taxon>
        <taxon>Actinomycetes</taxon>
        <taxon>Pseudonocardiales</taxon>
        <taxon>Pseudonocardiaceae</taxon>
        <taxon>Actinokineospora</taxon>
    </lineage>
</organism>